<proteinExistence type="predicted"/>
<reference evidence="1" key="1">
    <citation type="submission" date="2018-05" db="EMBL/GenBank/DDBJ databases">
        <authorList>
            <person name="Lanie J.A."/>
            <person name="Ng W.-L."/>
            <person name="Kazmierczak K.M."/>
            <person name="Andrzejewski T.M."/>
            <person name="Davidsen T.M."/>
            <person name="Wayne K.J."/>
            <person name="Tettelin H."/>
            <person name="Glass J.I."/>
            <person name="Rusch D."/>
            <person name="Podicherti R."/>
            <person name="Tsui H.-C.T."/>
            <person name="Winkler M.E."/>
        </authorList>
    </citation>
    <scope>NUCLEOTIDE SEQUENCE</scope>
</reference>
<sequence>MVGGEVVVPYTFVHIDRGLDQELRIAARRLERVKTLVIQLRIPVTGTINNSNDIRALTKFTSTAFAPRAA</sequence>
<evidence type="ECO:0000313" key="1">
    <source>
        <dbReference type="EMBL" id="SVC13166.1"/>
    </source>
</evidence>
<protein>
    <submittedName>
        <fullName evidence="1">Uncharacterized protein</fullName>
    </submittedName>
</protein>
<name>A0A382JN49_9ZZZZ</name>
<accession>A0A382JN49</accession>
<gene>
    <name evidence="1" type="ORF">METZ01_LOCUS266020</name>
</gene>
<dbReference type="EMBL" id="UINC01075209">
    <property type="protein sequence ID" value="SVC13166.1"/>
    <property type="molecule type" value="Genomic_DNA"/>
</dbReference>
<dbReference type="AlphaFoldDB" id="A0A382JN49"/>
<organism evidence="1">
    <name type="scientific">marine metagenome</name>
    <dbReference type="NCBI Taxonomy" id="408172"/>
    <lineage>
        <taxon>unclassified sequences</taxon>
        <taxon>metagenomes</taxon>
        <taxon>ecological metagenomes</taxon>
    </lineage>
</organism>